<evidence type="ECO:0000256" key="4">
    <source>
        <dbReference type="ARBA" id="ARBA00010617"/>
    </source>
</evidence>
<name>A0AAD6XLE8_9AGAR</name>
<evidence type="ECO:0000256" key="14">
    <source>
        <dbReference type="SAM" id="Phobius"/>
    </source>
</evidence>
<dbReference type="Gene3D" id="1.10.630.10">
    <property type="entry name" value="Cytochrome P450"/>
    <property type="match status" value="1"/>
</dbReference>
<keyword evidence="9" id="KW-0560">Oxidoreductase</keyword>
<evidence type="ECO:0000256" key="8">
    <source>
        <dbReference type="ARBA" id="ARBA00022989"/>
    </source>
</evidence>
<comment type="pathway">
    <text evidence="3">Secondary metabolite biosynthesis; terpenoid biosynthesis.</text>
</comment>
<dbReference type="PANTHER" id="PTHR24305">
    <property type="entry name" value="CYTOCHROME P450"/>
    <property type="match status" value="1"/>
</dbReference>
<evidence type="ECO:0000256" key="13">
    <source>
        <dbReference type="PIRSR" id="PIRSR602401-1"/>
    </source>
</evidence>
<dbReference type="GO" id="GO:0016020">
    <property type="term" value="C:membrane"/>
    <property type="evidence" value="ECO:0007669"/>
    <property type="project" value="UniProtKB-SubCell"/>
</dbReference>
<comment type="subcellular location">
    <subcellularLocation>
        <location evidence="2">Membrane</location>
    </subcellularLocation>
</comment>
<comment type="cofactor">
    <cofactor evidence="1 13">
        <name>heme</name>
        <dbReference type="ChEBI" id="CHEBI:30413"/>
    </cofactor>
</comment>
<keyword evidence="10 13" id="KW-0408">Iron</keyword>
<dbReference type="InterPro" id="IPR001128">
    <property type="entry name" value="Cyt_P450"/>
</dbReference>
<dbReference type="GO" id="GO:0020037">
    <property type="term" value="F:heme binding"/>
    <property type="evidence" value="ECO:0007669"/>
    <property type="project" value="InterPro"/>
</dbReference>
<evidence type="ECO:0000256" key="9">
    <source>
        <dbReference type="ARBA" id="ARBA00023002"/>
    </source>
</evidence>
<sequence length="544" mass="60610">MISSLIGSALTAPITVNIALVSLILYGIRTIYRCAFSPLDNIPGPPNKSWITGNLTQYFDPDGWQWHKDLKEKYGQVVKVHGWFGDRQLYIFDAMALNTMLVKDPHIFNETPKLIGLNYLIFGKGIFASTDDAHRKYRKIMLPAFSTASLRGMVPLFYEVAERVRDGLIFPSVRDGPQRLDFNSILSRASLELIGRTGIGYSFDPLIAGQEPTDRFAQALQEIIPTSFEFSLLHPLLPAILKYTSPAVQRFLIKIMPSPTLHRLRDLIDFKDAAARQLVRDREASIRSGDHKDDARDILSILMKGNLSGEEGRALTEEELVAATGTIILAATDTTSSSMNKMFHLMSENPEMQEKLREEILAAPEHLDLAELEALPYLDSFVRETLRLFPGVNPGVFRQTTQDTVLALSEPLIGVDGTPTKEISIPKGTSVYVGIAAANHNPRIWGPDVLEFTPERWTGGKAANVTTKLCGIYGNTMTFLGGERSCIGVKFSQIEMKVITAVLLRSFKFSSPDPRVKWRMTGIIPSPNIDNKPNLPILVERLKL</sequence>
<dbReference type="PRINTS" id="PR00463">
    <property type="entry name" value="EP450I"/>
</dbReference>
<dbReference type="Pfam" id="PF00067">
    <property type="entry name" value="p450"/>
    <property type="match status" value="1"/>
</dbReference>
<proteinExistence type="inferred from homology"/>
<evidence type="ECO:0000256" key="12">
    <source>
        <dbReference type="ARBA" id="ARBA00023136"/>
    </source>
</evidence>
<evidence type="ECO:0000313" key="16">
    <source>
        <dbReference type="Proteomes" id="UP001222325"/>
    </source>
</evidence>
<evidence type="ECO:0000256" key="2">
    <source>
        <dbReference type="ARBA" id="ARBA00004370"/>
    </source>
</evidence>
<evidence type="ECO:0000256" key="1">
    <source>
        <dbReference type="ARBA" id="ARBA00001971"/>
    </source>
</evidence>
<evidence type="ECO:0000256" key="7">
    <source>
        <dbReference type="ARBA" id="ARBA00022723"/>
    </source>
</evidence>
<keyword evidence="12 14" id="KW-0472">Membrane</keyword>
<evidence type="ECO:0000256" key="10">
    <source>
        <dbReference type="ARBA" id="ARBA00023004"/>
    </source>
</evidence>
<dbReference type="PRINTS" id="PR00385">
    <property type="entry name" value="P450"/>
</dbReference>
<reference evidence="15" key="1">
    <citation type="submission" date="2023-03" db="EMBL/GenBank/DDBJ databases">
        <title>Massive genome expansion in bonnet fungi (Mycena s.s.) driven by repeated elements and novel gene families across ecological guilds.</title>
        <authorList>
            <consortium name="Lawrence Berkeley National Laboratory"/>
            <person name="Harder C.B."/>
            <person name="Miyauchi S."/>
            <person name="Viragh M."/>
            <person name="Kuo A."/>
            <person name="Thoen E."/>
            <person name="Andreopoulos B."/>
            <person name="Lu D."/>
            <person name="Skrede I."/>
            <person name="Drula E."/>
            <person name="Henrissat B."/>
            <person name="Morin E."/>
            <person name="Kohler A."/>
            <person name="Barry K."/>
            <person name="LaButti K."/>
            <person name="Morin E."/>
            <person name="Salamov A."/>
            <person name="Lipzen A."/>
            <person name="Mereny Z."/>
            <person name="Hegedus B."/>
            <person name="Baldrian P."/>
            <person name="Stursova M."/>
            <person name="Weitz H."/>
            <person name="Taylor A."/>
            <person name="Grigoriev I.V."/>
            <person name="Nagy L.G."/>
            <person name="Martin F."/>
            <person name="Kauserud H."/>
        </authorList>
    </citation>
    <scope>NUCLEOTIDE SEQUENCE</scope>
    <source>
        <strain evidence="15">CBHHK173m</strain>
    </source>
</reference>
<dbReference type="InterPro" id="IPR002401">
    <property type="entry name" value="Cyt_P450_E_grp-I"/>
</dbReference>
<keyword evidence="6 14" id="KW-0812">Transmembrane</keyword>
<comment type="similarity">
    <text evidence="4">Belongs to the cytochrome P450 family.</text>
</comment>
<dbReference type="GO" id="GO:0004497">
    <property type="term" value="F:monooxygenase activity"/>
    <property type="evidence" value="ECO:0007669"/>
    <property type="project" value="UniProtKB-KW"/>
</dbReference>
<feature type="transmembrane region" description="Helical" evidence="14">
    <location>
        <begin position="6"/>
        <end position="28"/>
    </location>
</feature>
<dbReference type="InterPro" id="IPR036396">
    <property type="entry name" value="Cyt_P450_sf"/>
</dbReference>
<evidence type="ECO:0000256" key="5">
    <source>
        <dbReference type="ARBA" id="ARBA00022617"/>
    </source>
</evidence>
<protein>
    <submittedName>
        <fullName evidence="15">Cytochrome P450</fullName>
    </submittedName>
</protein>
<keyword evidence="5 13" id="KW-0349">Heme</keyword>
<evidence type="ECO:0000256" key="3">
    <source>
        <dbReference type="ARBA" id="ARBA00004721"/>
    </source>
</evidence>
<dbReference type="PANTHER" id="PTHR24305:SF166">
    <property type="entry name" value="CYTOCHROME P450 12A4, MITOCHONDRIAL-RELATED"/>
    <property type="match status" value="1"/>
</dbReference>
<dbReference type="SUPFAM" id="SSF48264">
    <property type="entry name" value="Cytochrome P450"/>
    <property type="match status" value="1"/>
</dbReference>
<evidence type="ECO:0000256" key="6">
    <source>
        <dbReference type="ARBA" id="ARBA00022692"/>
    </source>
</evidence>
<keyword evidence="8 14" id="KW-1133">Transmembrane helix</keyword>
<keyword evidence="11" id="KW-0503">Monooxygenase</keyword>
<feature type="binding site" description="axial binding residue" evidence="13">
    <location>
        <position position="486"/>
    </location>
    <ligand>
        <name>heme</name>
        <dbReference type="ChEBI" id="CHEBI:30413"/>
    </ligand>
    <ligandPart>
        <name>Fe</name>
        <dbReference type="ChEBI" id="CHEBI:18248"/>
    </ligandPart>
</feature>
<dbReference type="Proteomes" id="UP001222325">
    <property type="component" value="Unassembled WGS sequence"/>
</dbReference>
<evidence type="ECO:0000313" key="15">
    <source>
        <dbReference type="EMBL" id="KAJ7086795.1"/>
    </source>
</evidence>
<comment type="caution">
    <text evidence="15">The sequence shown here is derived from an EMBL/GenBank/DDBJ whole genome shotgun (WGS) entry which is preliminary data.</text>
</comment>
<accession>A0AAD6XLE8</accession>
<keyword evidence="16" id="KW-1185">Reference proteome</keyword>
<keyword evidence="7 13" id="KW-0479">Metal-binding</keyword>
<gene>
    <name evidence="15" type="ORF">B0H15DRAFT_843797</name>
</gene>
<organism evidence="15 16">
    <name type="scientific">Mycena belliarum</name>
    <dbReference type="NCBI Taxonomy" id="1033014"/>
    <lineage>
        <taxon>Eukaryota</taxon>
        <taxon>Fungi</taxon>
        <taxon>Dikarya</taxon>
        <taxon>Basidiomycota</taxon>
        <taxon>Agaricomycotina</taxon>
        <taxon>Agaricomycetes</taxon>
        <taxon>Agaricomycetidae</taxon>
        <taxon>Agaricales</taxon>
        <taxon>Marasmiineae</taxon>
        <taxon>Mycenaceae</taxon>
        <taxon>Mycena</taxon>
    </lineage>
</organism>
<evidence type="ECO:0000256" key="11">
    <source>
        <dbReference type="ARBA" id="ARBA00023033"/>
    </source>
</evidence>
<dbReference type="GO" id="GO:0016705">
    <property type="term" value="F:oxidoreductase activity, acting on paired donors, with incorporation or reduction of molecular oxygen"/>
    <property type="evidence" value="ECO:0007669"/>
    <property type="project" value="InterPro"/>
</dbReference>
<dbReference type="GO" id="GO:0005506">
    <property type="term" value="F:iron ion binding"/>
    <property type="evidence" value="ECO:0007669"/>
    <property type="project" value="InterPro"/>
</dbReference>
<dbReference type="EMBL" id="JARJCN010000030">
    <property type="protein sequence ID" value="KAJ7086795.1"/>
    <property type="molecule type" value="Genomic_DNA"/>
</dbReference>
<dbReference type="AlphaFoldDB" id="A0AAD6XLE8"/>
<dbReference type="InterPro" id="IPR050121">
    <property type="entry name" value="Cytochrome_P450_monoxygenase"/>
</dbReference>